<feature type="transmembrane region" description="Helical" evidence="6">
    <location>
        <begin position="270"/>
        <end position="290"/>
    </location>
</feature>
<organism evidence="8 9">
    <name type="scientific">Sistotremastrum niveocremeum HHB9708</name>
    <dbReference type="NCBI Taxonomy" id="1314777"/>
    <lineage>
        <taxon>Eukaryota</taxon>
        <taxon>Fungi</taxon>
        <taxon>Dikarya</taxon>
        <taxon>Basidiomycota</taxon>
        <taxon>Agaricomycotina</taxon>
        <taxon>Agaricomycetes</taxon>
        <taxon>Sistotremastrales</taxon>
        <taxon>Sistotremastraceae</taxon>
        <taxon>Sertulicium</taxon>
        <taxon>Sertulicium niveocremeum</taxon>
    </lineage>
</organism>
<dbReference type="STRING" id="1314777.A0A164NGL5"/>
<dbReference type="EMBL" id="KV419445">
    <property type="protein sequence ID" value="KZS87686.1"/>
    <property type="molecule type" value="Genomic_DNA"/>
</dbReference>
<comment type="subcellular location">
    <subcellularLocation>
        <location evidence="1">Membrane</location>
        <topology evidence="1">Multi-pass membrane protein</topology>
    </subcellularLocation>
</comment>
<feature type="domain" description="Bicarbonate transporter-like transmembrane" evidence="7">
    <location>
        <begin position="429"/>
        <end position="577"/>
    </location>
</feature>
<evidence type="ECO:0000256" key="6">
    <source>
        <dbReference type="SAM" id="Phobius"/>
    </source>
</evidence>
<evidence type="ECO:0000313" key="8">
    <source>
        <dbReference type="EMBL" id="KZS87686.1"/>
    </source>
</evidence>
<feature type="region of interest" description="Disordered" evidence="5">
    <location>
        <begin position="404"/>
        <end position="430"/>
    </location>
</feature>
<dbReference type="Gene3D" id="1.10.287.570">
    <property type="entry name" value="Helical hairpin bin"/>
    <property type="match status" value="1"/>
</dbReference>
<dbReference type="PANTHER" id="PTHR11453">
    <property type="entry name" value="ANION EXCHANGE PROTEIN"/>
    <property type="match status" value="1"/>
</dbReference>
<feature type="transmembrane region" description="Helical" evidence="6">
    <location>
        <begin position="363"/>
        <end position="381"/>
    </location>
</feature>
<evidence type="ECO:0000256" key="2">
    <source>
        <dbReference type="ARBA" id="ARBA00022692"/>
    </source>
</evidence>
<feature type="transmembrane region" description="Helical" evidence="6">
    <location>
        <begin position="237"/>
        <end position="258"/>
    </location>
</feature>
<feature type="transmembrane region" description="Helical" evidence="6">
    <location>
        <begin position="479"/>
        <end position="501"/>
    </location>
</feature>
<dbReference type="GO" id="GO:0006820">
    <property type="term" value="P:monoatomic anion transport"/>
    <property type="evidence" value="ECO:0007669"/>
    <property type="project" value="InterPro"/>
</dbReference>
<dbReference type="GO" id="GO:0005886">
    <property type="term" value="C:plasma membrane"/>
    <property type="evidence" value="ECO:0007669"/>
    <property type="project" value="TreeGrafter"/>
</dbReference>
<dbReference type="Pfam" id="PF00955">
    <property type="entry name" value="HCO3_cotransp"/>
    <property type="match status" value="2"/>
</dbReference>
<feature type="transmembrane region" description="Helical" evidence="6">
    <location>
        <begin position="521"/>
        <end position="539"/>
    </location>
</feature>
<evidence type="ECO:0000256" key="1">
    <source>
        <dbReference type="ARBA" id="ARBA00004141"/>
    </source>
</evidence>
<dbReference type="Proteomes" id="UP000076722">
    <property type="component" value="Unassembled WGS sequence"/>
</dbReference>
<keyword evidence="4 6" id="KW-0472">Membrane</keyword>
<feature type="transmembrane region" description="Helical" evidence="6">
    <location>
        <begin position="171"/>
        <end position="192"/>
    </location>
</feature>
<dbReference type="PANTHER" id="PTHR11453:SF82">
    <property type="entry name" value="BORON TRANSPORTER 1"/>
    <property type="match status" value="1"/>
</dbReference>
<reference evidence="8 9" key="1">
    <citation type="journal article" date="2016" name="Mol. Biol. Evol.">
        <title>Comparative Genomics of Early-Diverging Mushroom-Forming Fungi Provides Insights into the Origins of Lignocellulose Decay Capabilities.</title>
        <authorList>
            <person name="Nagy L.G."/>
            <person name="Riley R."/>
            <person name="Tritt A."/>
            <person name="Adam C."/>
            <person name="Daum C."/>
            <person name="Floudas D."/>
            <person name="Sun H."/>
            <person name="Yadav J.S."/>
            <person name="Pangilinan J."/>
            <person name="Larsson K.H."/>
            <person name="Matsuura K."/>
            <person name="Barry K."/>
            <person name="Labutti K."/>
            <person name="Kuo R."/>
            <person name="Ohm R.A."/>
            <person name="Bhattacharya S.S."/>
            <person name="Shirouzu T."/>
            <person name="Yoshinaga Y."/>
            <person name="Martin F.M."/>
            <person name="Grigoriev I.V."/>
            <person name="Hibbett D.S."/>
        </authorList>
    </citation>
    <scope>NUCLEOTIDE SEQUENCE [LARGE SCALE GENOMIC DNA]</scope>
    <source>
        <strain evidence="8 9">HHB9708</strain>
    </source>
</reference>
<evidence type="ECO:0000256" key="3">
    <source>
        <dbReference type="ARBA" id="ARBA00022989"/>
    </source>
</evidence>
<dbReference type="GO" id="GO:0005452">
    <property type="term" value="F:solute:inorganic anion antiporter activity"/>
    <property type="evidence" value="ECO:0007669"/>
    <property type="project" value="InterPro"/>
</dbReference>
<dbReference type="GO" id="GO:0050801">
    <property type="term" value="P:monoatomic ion homeostasis"/>
    <property type="evidence" value="ECO:0007669"/>
    <property type="project" value="TreeGrafter"/>
</dbReference>
<evidence type="ECO:0000259" key="7">
    <source>
        <dbReference type="Pfam" id="PF00955"/>
    </source>
</evidence>
<gene>
    <name evidence="8" type="ORF">SISNIDRAFT_419226</name>
</gene>
<feature type="region of interest" description="Disordered" evidence="5">
    <location>
        <begin position="1"/>
        <end position="26"/>
    </location>
</feature>
<sequence>MESLVPSPSRTLAPTPEPGVLPVTNDAALNRTFEEKRDRDEGQASSTEAFATKAKRFLRLHPFRGIIGDLRARAPFYVSDWTDAWNYRVVPATAFTFCTNVLPGIAFSLDLIETTSKYGVEEVLLASFIPAFVFSLFGAQPLVIAGVTGPITVFNKTIFDILQSQTDPPDYLQFIGWVYLWGAILHFIAAIFNWCNLLRYVTRFPCDTFGFFVSWVYLQYGIQILTRELHDNSQASAFLSIILALLMTSLSFLFLLLSRTKLFNTATRRFLADYGMPISILATSGVSYWGSFNAANASTLPVGGAFTAAGGRSWIVRFWELDGKWIGIAFPFGFILFVLFYFDHNVSSLMAQGSEFPLRKPPGFHWDFMLLGITTFLAGLLGTPAPNGLIPQAPIHTHSLRVMSTTRPKDEGDSHDERGLEGGEKEKQEMKAERHDEFPIGVVEQRVSNLAQGSLCLVLLTGPFLHVLNLIPRGVLAGLFWYMGVDALLGSGVSAKIFYLLREKRLTSATDPFRRVRRSRIVLFLLLQLVGFGATFAIVQTIASIGFPIVIALLIPLRIFIVPLLPFTDEELAILDGPTASPFTMESVGGVRSGR</sequence>
<keyword evidence="9" id="KW-1185">Reference proteome</keyword>
<evidence type="ECO:0000313" key="9">
    <source>
        <dbReference type="Proteomes" id="UP000076722"/>
    </source>
</evidence>
<dbReference type="InterPro" id="IPR011531">
    <property type="entry name" value="HCO3_transpt-like_TM_dom"/>
</dbReference>
<feature type="transmembrane region" description="Helical" evidence="6">
    <location>
        <begin position="89"/>
        <end position="112"/>
    </location>
</feature>
<accession>A0A164NGL5</accession>
<proteinExistence type="predicted"/>
<feature type="transmembrane region" description="Helical" evidence="6">
    <location>
        <begin position="124"/>
        <end position="151"/>
    </location>
</feature>
<dbReference type="GO" id="GO:0000324">
    <property type="term" value="C:fungal-type vacuole"/>
    <property type="evidence" value="ECO:0007669"/>
    <property type="project" value="TreeGrafter"/>
</dbReference>
<dbReference type="InterPro" id="IPR003020">
    <property type="entry name" value="HCO3_transpt_euk"/>
</dbReference>
<dbReference type="OrthoDB" id="1735926at2759"/>
<protein>
    <recommendedName>
        <fullName evidence="7">Bicarbonate transporter-like transmembrane domain-containing protein</fullName>
    </recommendedName>
</protein>
<evidence type="ECO:0000256" key="4">
    <source>
        <dbReference type="ARBA" id="ARBA00023136"/>
    </source>
</evidence>
<evidence type="ECO:0000256" key="5">
    <source>
        <dbReference type="SAM" id="MobiDB-lite"/>
    </source>
</evidence>
<feature type="domain" description="Bicarbonate transporter-like transmembrane" evidence="7">
    <location>
        <begin position="62"/>
        <end position="229"/>
    </location>
</feature>
<feature type="transmembrane region" description="Helical" evidence="6">
    <location>
        <begin position="325"/>
        <end position="342"/>
    </location>
</feature>
<feature type="transmembrane region" description="Helical" evidence="6">
    <location>
        <begin position="204"/>
        <end position="225"/>
    </location>
</feature>
<dbReference type="AlphaFoldDB" id="A0A164NGL5"/>
<keyword evidence="3 6" id="KW-1133">Transmembrane helix</keyword>
<keyword evidence="2 6" id="KW-0812">Transmembrane</keyword>
<feature type="compositionally biased region" description="Basic and acidic residues" evidence="5">
    <location>
        <begin position="407"/>
        <end position="430"/>
    </location>
</feature>
<feature type="compositionally biased region" description="Polar residues" evidence="5">
    <location>
        <begin position="1"/>
        <end position="12"/>
    </location>
</feature>
<feature type="transmembrane region" description="Helical" evidence="6">
    <location>
        <begin position="545"/>
        <end position="565"/>
    </location>
</feature>
<dbReference type="GO" id="GO:0080139">
    <property type="term" value="F:borate efflux transmembrane transporter activity"/>
    <property type="evidence" value="ECO:0007669"/>
    <property type="project" value="TreeGrafter"/>
</dbReference>
<name>A0A164NGL5_9AGAM</name>